<organism evidence="1 2">
    <name type="scientific">Emergencia timonensis</name>
    <dbReference type="NCBI Taxonomy" id="1776384"/>
    <lineage>
        <taxon>Bacteria</taxon>
        <taxon>Bacillati</taxon>
        <taxon>Bacillota</taxon>
        <taxon>Clostridia</taxon>
        <taxon>Peptostreptococcales</taxon>
        <taxon>Anaerovoracaceae</taxon>
        <taxon>Emergencia</taxon>
    </lineage>
</organism>
<accession>A0A415DVQ8</accession>
<gene>
    <name evidence="1" type="ORF">DW099_16495</name>
</gene>
<evidence type="ECO:0000313" key="1">
    <source>
        <dbReference type="EMBL" id="RHJ84577.1"/>
    </source>
</evidence>
<reference evidence="1 2" key="1">
    <citation type="submission" date="2018-08" db="EMBL/GenBank/DDBJ databases">
        <title>A genome reference for cultivated species of the human gut microbiota.</title>
        <authorList>
            <person name="Zou Y."/>
            <person name="Xue W."/>
            <person name="Luo G."/>
        </authorList>
    </citation>
    <scope>NUCLEOTIDE SEQUENCE [LARGE SCALE GENOMIC DNA]</scope>
    <source>
        <strain evidence="1 2">AM07-24</strain>
    </source>
</reference>
<evidence type="ECO:0000313" key="2">
    <source>
        <dbReference type="Proteomes" id="UP000284841"/>
    </source>
</evidence>
<keyword evidence="2" id="KW-1185">Reference proteome</keyword>
<protein>
    <submittedName>
        <fullName evidence="1">Uncharacterized protein</fullName>
    </submittedName>
</protein>
<comment type="caution">
    <text evidence="1">The sequence shown here is derived from an EMBL/GenBank/DDBJ whole genome shotgun (WGS) entry which is preliminary data.</text>
</comment>
<sequence>MLGYTAKTFERMYRVVNFFSTKQQKLIVPEFYVLFNGTPALPDKSVIRLSDSYITALPENSAEIVVKTLDVDYNKDKEILKRSPTLHDYSRFIQKDSFNTAYPETLKRWLKLAVKA</sequence>
<dbReference type="EMBL" id="QRMS01000006">
    <property type="protein sequence ID" value="RHJ84577.1"/>
    <property type="molecule type" value="Genomic_DNA"/>
</dbReference>
<proteinExistence type="predicted"/>
<dbReference type="AlphaFoldDB" id="A0A415DVQ8"/>
<dbReference type="Proteomes" id="UP000284841">
    <property type="component" value="Unassembled WGS sequence"/>
</dbReference>
<dbReference type="RefSeq" id="WP_118336413.1">
    <property type="nucleotide sequence ID" value="NZ_AP025567.1"/>
</dbReference>
<name>A0A415DVQ8_9FIRM</name>